<dbReference type="Proteomes" id="UP001500218">
    <property type="component" value="Unassembled WGS sequence"/>
</dbReference>
<evidence type="ECO:0000313" key="1">
    <source>
        <dbReference type="EMBL" id="GAA1813143.1"/>
    </source>
</evidence>
<dbReference type="EMBL" id="BAAALT010000122">
    <property type="protein sequence ID" value="GAA1813143.1"/>
    <property type="molecule type" value="Genomic_DNA"/>
</dbReference>
<sequence length="90" mass="9756">MVHGCLEAVADLLGPLVDADEVIEGHCAGGRQQCGDEQDRARTDQYMTNFHFVIMEAPHNSARACIDLDTWQVGRRVGARSGVAAVTLTM</sequence>
<organism evidence="1 2">
    <name type="scientific">Luedemannella flava</name>
    <dbReference type="NCBI Taxonomy" id="349316"/>
    <lineage>
        <taxon>Bacteria</taxon>
        <taxon>Bacillati</taxon>
        <taxon>Actinomycetota</taxon>
        <taxon>Actinomycetes</taxon>
        <taxon>Micromonosporales</taxon>
        <taxon>Micromonosporaceae</taxon>
        <taxon>Luedemannella</taxon>
    </lineage>
</organism>
<keyword evidence="2" id="KW-1185">Reference proteome</keyword>
<name>A0ABP4YH99_9ACTN</name>
<proteinExistence type="predicted"/>
<protein>
    <submittedName>
        <fullName evidence="1">Uncharacterized protein</fullName>
    </submittedName>
</protein>
<gene>
    <name evidence="1" type="ORF">GCM10009682_37900</name>
</gene>
<accession>A0ABP4YH99</accession>
<reference evidence="2" key="1">
    <citation type="journal article" date="2019" name="Int. J. Syst. Evol. Microbiol.">
        <title>The Global Catalogue of Microorganisms (GCM) 10K type strain sequencing project: providing services to taxonomists for standard genome sequencing and annotation.</title>
        <authorList>
            <consortium name="The Broad Institute Genomics Platform"/>
            <consortium name="The Broad Institute Genome Sequencing Center for Infectious Disease"/>
            <person name="Wu L."/>
            <person name="Ma J."/>
        </authorList>
    </citation>
    <scope>NUCLEOTIDE SEQUENCE [LARGE SCALE GENOMIC DNA]</scope>
    <source>
        <strain evidence="2">JCM 13250</strain>
    </source>
</reference>
<evidence type="ECO:0000313" key="2">
    <source>
        <dbReference type="Proteomes" id="UP001500218"/>
    </source>
</evidence>
<comment type="caution">
    <text evidence="1">The sequence shown here is derived from an EMBL/GenBank/DDBJ whole genome shotgun (WGS) entry which is preliminary data.</text>
</comment>